<comment type="similarity">
    <text evidence="2 6">Belongs to the cytochrome P450 family.</text>
</comment>
<sequence>MPVADAVSILSQGYTPSIILAVVAVLLIIRQRLAVQLDPKEPPILKPKVPYIGHIIGLFQHHGAYFDKLYARKPMPIATLPMINAKLYIITDPVMAQNAFRHKNLSFDPFTLEFAQRMLGVSDESMVPVRFAGDEKNPGFLAQFLKEIHEAMRGEYLHKMNADVLNGVAVTINELGKTFEPESLFYWLRGTITVATSNALFGSFNPFKDDPALGDALWDFDNGLMGLILNLFPAITFPAAYKGRAKIQEALIKYYTAEHDLDPSVSQMAKVRAALFRRKGIPAFDIGKFELALIHVSTANAIPTLFWNLCFVATAPKTTATIRKEIESIITVSTLDNGKREAVIDITKFDTHCPVLVSSYRETIRLANAQLGARRAMEDTILSDGKNEYLLKAGCDIQLPAGVPHLNEAAWGPTASSFDATRFMSPEERGDSSAKARLEDREQKRSYFPFGGGKHLCPGRNFAFAEILGTIAVLVTGFDVNNRDGGMIEIPKLGRARLGEGVAKPTGKGLTMGARIERRTGWEDVVWKFTC</sequence>
<dbReference type="CDD" id="cd11040">
    <property type="entry name" value="CYP7_CYP8-like"/>
    <property type="match status" value="1"/>
</dbReference>
<dbReference type="GO" id="GO:0020037">
    <property type="term" value="F:heme binding"/>
    <property type="evidence" value="ECO:0007669"/>
    <property type="project" value="InterPro"/>
</dbReference>
<dbReference type="Gene3D" id="1.10.630.10">
    <property type="entry name" value="Cytochrome P450"/>
    <property type="match status" value="1"/>
</dbReference>
<dbReference type="InterPro" id="IPR036396">
    <property type="entry name" value="Cyt_P450_sf"/>
</dbReference>
<dbReference type="STRING" id="576137.A0A1L7XBZ1"/>
<evidence type="ECO:0000313" key="8">
    <source>
        <dbReference type="EMBL" id="CZR62543.1"/>
    </source>
</evidence>
<evidence type="ECO:0000256" key="3">
    <source>
        <dbReference type="ARBA" id="ARBA00022723"/>
    </source>
</evidence>
<dbReference type="EMBL" id="FJOG01000021">
    <property type="protein sequence ID" value="CZR62543.1"/>
    <property type="molecule type" value="Genomic_DNA"/>
</dbReference>
<dbReference type="InterPro" id="IPR053007">
    <property type="entry name" value="CYP450_monoxygenase_sec-met"/>
</dbReference>
<name>A0A1L7XBZ1_9HELO</name>
<dbReference type="PANTHER" id="PTHR47582">
    <property type="entry name" value="P450, PUTATIVE (EUROFUNG)-RELATED"/>
    <property type="match status" value="1"/>
</dbReference>
<evidence type="ECO:0000256" key="4">
    <source>
        <dbReference type="ARBA" id="ARBA00023004"/>
    </source>
</evidence>
<evidence type="ECO:0000256" key="2">
    <source>
        <dbReference type="ARBA" id="ARBA00010617"/>
    </source>
</evidence>
<feature type="binding site" description="axial binding residue" evidence="5">
    <location>
        <position position="457"/>
    </location>
    <ligand>
        <name>heme</name>
        <dbReference type="ChEBI" id="CHEBI:30413"/>
    </ligand>
    <ligandPart>
        <name>Fe</name>
        <dbReference type="ChEBI" id="CHEBI:18248"/>
    </ligandPart>
</feature>
<proteinExistence type="inferred from homology"/>
<dbReference type="Proteomes" id="UP000184330">
    <property type="component" value="Unassembled WGS sequence"/>
</dbReference>
<dbReference type="GO" id="GO:0004497">
    <property type="term" value="F:monooxygenase activity"/>
    <property type="evidence" value="ECO:0007669"/>
    <property type="project" value="UniProtKB-KW"/>
</dbReference>
<keyword evidence="7" id="KW-0472">Membrane</keyword>
<dbReference type="PROSITE" id="PS00086">
    <property type="entry name" value="CYTOCHROME_P450"/>
    <property type="match status" value="1"/>
</dbReference>
<evidence type="ECO:0000256" key="5">
    <source>
        <dbReference type="PIRSR" id="PIRSR602403-1"/>
    </source>
</evidence>
<evidence type="ECO:0000256" key="6">
    <source>
        <dbReference type="RuleBase" id="RU000461"/>
    </source>
</evidence>
<protein>
    <submittedName>
        <fullName evidence="8">Related to cytochrome P450 7B1</fullName>
    </submittedName>
</protein>
<dbReference type="SUPFAM" id="SSF48264">
    <property type="entry name" value="Cytochrome P450"/>
    <property type="match status" value="1"/>
</dbReference>
<dbReference type="GO" id="GO:0005506">
    <property type="term" value="F:iron ion binding"/>
    <property type="evidence" value="ECO:0007669"/>
    <property type="project" value="InterPro"/>
</dbReference>
<keyword evidence="3 5" id="KW-0479">Metal-binding</keyword>
<evidence type="ECO:0000313" key="9">
    <source>
        <dbReference type="Proteomes" id="UP000184330"/>
    </source>
</evidence>
<keyword evidence="6" id="KW-0503">Monooxygenase</keyword>
<keyword evidence="9" id="KW-1185">Reference proteome</keyword>
<dbReference type="InterPro" id="IPR017972">
    <property type="entry name" value="Cyt_P450_CS"/>
</dbReference>
<organism evidence="8 9">
    <name type="scientific">Phialocephala subalpina</name>
    <dbReference type="NCBI Taxonomy" id="576137"/>
    <lineage>
        <taxon>Eukaryota</taxon>
        <taxon>Fungi</taxon>
        <taxon>Dikarya</taxon>
        <taxon>Ascomycota</taxon>
        <taxon>Pezizomycotina</taxon>
        <taxon>Leotiomycetes</taxon>
        <taxon>Helotiales</taxon>
        <taxon>Mollisiaceae</taxon>
        <taxon>Phialocephala</taxon>
        <taxon>Phialocephala fortinii species complex</taxon>
    </lineage>
</organism>
<dbReference type="GO" id="GO:0016705">
    <property type="term" value="F:oxidoreductase activity, acting on paired donors, with incorporation or reduction of molecular oxygen"/>
    <property type="evidence" value="ECO:0007669"/>
    <property type="project" value="InterPro"/>
</dbReference>
<keyword evidence="7" id="KW-0812">Transmembrane</keyword>
<dbReference type="PRINTS" id="PR00465">
    <property type="entry name" value="EP450IV"/>
</dbReference>
<dbReference type="InterPro" id="IPR002403">
    <property type="entry name" value="Cyt_P450_E_grp-IV"/>
</dbReference>
<keyword evidence="4 5" id="KW-0408">Iron</keyword>
<gene>
    <name evidence="8" type="ORF">PAC_12440</name>
</gene>
<dbReference type="OrthoDB" id="1470350at2759"/>
<dbReference type="PANTHER" id="PTHR47582:SF1">
    <property type="entry name" value="P450, PUTATIVE (EUROFUNG)-RELATED"/>
    <property type="match status" value="1"/>
</dbReference>
<accession>A0A1L7XBZ1</accession>
<dbReference type="Pfam" id="PF00067">
    <property type="entry name" value="p450"/>
    <property type="match status" value="1"/>
</dbReference>
<keyword evidence="6" id="KW-0560">Oxidoreductase</keyword>
<comment type="cofactor">
    <cofactor evidence="1 5">
        <name>heme</name>
        <dbReference type="ChEBI" id="CHEBI:30413"/>
    </cofactor>
</comment>
<evidence type="ECO:0000256" key="1">
    <source>
        <dbReference type="ARBA" id="ARBA00001971"/>
    </source>
</evidence>
<reference evidence="8 9" key="1">
    <citation type="submission" date="2016-03" db="EMBL/GenBank/DDBJ databases">
        <authorList>
            <person name="Ploux O."/>
        </authorList>
    </citation>
    <scope>NUCLEOTIDE SEQUENCE [LARGE SCALE GENOMIC DNA]</scope>
    <source>
        <strain evidence="8 9">UAMH 11012</strain>
    </source>
</reference>
<feature type="transmembrane region" description="Helical" evidence="7">
    <location>
        <begin position="6"/>
        <end position="29"/>
    </location>
</feature>
<dbReference type="InterPro" id="IPR001128">
    <property type="entry name" value="Cyt_P450"/>
</dbReference>
<dbReference type="AlphaFoldDB" id="A0A1L7XBZ1"/>
<evidence type="ECO:0000256" key="7">
    <source>
        <dbReference type="SAM" id="Phobius"/>
    </source>
</evidence>
<keyword evidence="7" id="KW-1133">Transmembrane helix</keyword>
<keyword evidence="5 6" id="KW-0349">Heme</keyword>